<comment type="caution">
    <text evidence="1">The sequence shown here is derived from an EMBL/GenBank/DDBJ whole genome shotgun (WGS) entry which is preliminary data.</text>
</comment>
<dbReference type="Proteomes" id="UP000018234">
    <property type="component" value="Unassembled WGS sequence"/>
</dbReference>
<dbReference type="EMBL" id="AVFO01000025">
    <property type="protein sequence ID" value="ESU25901.1"/>
    <property type="molecule type" value="Genomic_DNA"/>
</dbReference>
<proteinExistence type="predicted"/>
<keyword evidence="2" id="KW-1185">Reference proteome</keyword>
<accession>A0ABN0QGT5</accession>
<evidence type="ECO:0000313" key="1">
    <source>
        <dbReference type="EMBL" id="ESU25901.1"/>
    </source>
</evidence>
<sequence>MIHNKKFICYKIGCKNSDLYLTCNTIFGILDEMQYFHINPLDIKTI</sequence>
<reference evidence="1 2" key="1">
    <citation type="submission" date="2013-08" db="EMBL/GenBank/DDBJ databases">
        <title>Flavobacterium saliperosum type strain genome sequencing.</title>
        <authorList>
            <person name="Lee K."/>
            <person name="Yi H."/>
            <person name="Park S."/>
            <person name="Chun J."/>
        </authorList>
    </citation>
    <scope>NUCLEOTIDE SEQUENCE [LARGE SCALE GENOMIC DNA]</scope>
    <source>
        <strain evidence="1 2">S13</strain>
    </source>
</reference>
<name>A0ABN0QGT5_9FLAO</name>
<gene>
    <name evidence="1" type="ORF">FSS13T_13660</name>
</gene>
<organism evidence="1 2">
    <name type="scientific">Flavobacterium saliperosum S13</name>
    <dbReference type="NCBI Taxonomy" id="1341155"/>
    <lineage>
        <taxon>Bacteria</taxon>
        <taxon>Pseudomonadati</taxon>
        <taxon>Bacteroidota</taxon>
        <taxon>Flavobacteriia</taxon>
        <taxon>Flavobacteriales</taxon>
        <taxon>Flavobacteriaceae</taxon>
        <taxon>Flavobacterium</taxon>
    </lineage>
</organism>
<protein>
    <submittedName>
        <fullName evidence="1">Uncharacterized protein</fullName>
    </submittedName>
</protein>
<evidence type="ECO:0000313" key="2">
    <source>
        <dbReference type="Proteomes" id="UP000018234"/>
    </source>
</evidence>